<dbReference type="InterPro" id="IPR005358">
    <property type="entry name" value="Puta_zinc/iron-chelating_dom"/>
</dbReference>
<dbReference type="PANTHER" id="PTHR35866">
    <property type="entry name" value="PUTATIVE-RELATED"/>
    <property type="match status" value="1"/>
</dbReference>
<organism evidence="1 2">
    <name type="scientific">Paludibaculum fermentans</name>
    <dbReference type="NCBI Taxonomy" id="1473598"/>
    <lineage>
        <taxon>Bacteria</taxon>
        <taxon>Pseudomonadati</taxon>
        <taxon>Acidobacteriota</taxon>
        <taxon>Terriglobia</taxon>
        <taxon>Bryobacterales</taxon>
        <taxon>Bryobacteraceae</taxon>
        <taxon>Paludibaculum</taxon>
    </lineage>
</organism>
<protein>
    <submittedName>
        <fullName evidence="1">YkgJ family cysteine cluster protein</fullName>
    </submittedName>
</protein>
<sequence>MITDLVQIRRLGEQKRGENERFRRHIKTHSFVERRLRHIAEETEEAIDCTTCANCCKVATVTLTERDVTKLAKFLRIKEGKFLREYTEQSEEEGLILKRDEDTGCVFLSGTECTVYEARPATCGDFPHLVRGAGSLQSRTWQFIDRACYCPIVYNTLEKWKVETEFSPSPK</sequence>
<dbReference type="PANTHER" id="PTHR35866:SF1">
    <property type="entry name" value="YKGJ FAMILY CYSTEINE CLUSTER PROTEIN"/>
    <property type="match status" value="1"/>
</dbReference>
<dbReference type="Proteomes" id="UP000593892">
    <property type="component" value="Chromosome"/>
</dbReference>
<proteinExistence type="predicted"/>
<dbReference type="AlphaFoldDB" id="A0A7S7NRT4"/>
<evidence type="ECO:0000313" key="1">
    <source>
        <dbReference type="EMBL" id="QOY88545.1"/>
    </source>
</evidence>
<name>A0A7S7NRT4_PALFE</name>
<keyword evidence="2" id="KW-1185">Reference proteome</keyword>
<accession>A0A7S7NRT4</accession>
<gene>
    <name evidence="1" type="ORF">IRI77_00865</name>
</gene>
<evidence type="ECO:0000313" key="2">
    <source>
        <dbReference type="Proteomes" id="UP000593892"/>
    </source>
</evidence>
<dbReference type="EMBL" id="CP063849">
    <property type="protein sequence ID" value="QOY88545.1"/>
    <property type="molecule type" value="Genomic_DNA"/>
</dbReference>
<reference evidence="1 2" key="1">
    <citation type="submission" date="2020-10" db="EMBL/GenBank/DDBJ databases">
        <title>Complete genome sequence of Paludibaculum fermentans P105T, a facultatively anaerobic acidobacterium capable of dissimilatory Fe(III) reduction.</title>
        <authorList>
            <person name="Dedysh S.N."/>
            <person name="Beletsky A.V."/>
            <person name="Kulichevskaya I.S."/>
            <person name="Mardanov A.V."/>
            <person name="Ravin N.V."/>
        </authorList>
    </citation>
    <scope>NUCLEOTIDE SEQUENCE [LARGE SCALE GENOMIC DNA]</scope>
    <source>
        <strain evidence="1 2">P105</strain>
    </source>
</reference>
<dbReference type="Pfam" id="PF03692">
    <property type="entry name" value="CxxCxxCC"/>
    <property type="match status" value="1"/>
</dbReference>
<dbReference type="KEGG" id="pfer:IRI77_00865"/>
<dbReference type="RefSeq" id="WP_194450207.1">
    <property type="nucleotide sequence ID" value="NZ_CP063849.1"/>
</dbReference>